<dbReference type="Proteomes" id="UP000191133">
    <property type="component" value="Unassembled WGS sequence"/>
</dbReference>
<evidence type="ECO:0000313" key="1">
    <source>
        <dbReference type="EMBL" id="SLM24879.1"/>
    </source>
</evidence>
<dbReference type="EMBL" id="FWEU01000003">
    <property type="protein sequence ID" value="SLM24879.1"/>
    <property type="molecule type" value="Genomic_DNA"/>
</dbReference>
<protein>
    <submittedName>
        <fullName evidence="1">Uncharacterized protein</fullName>
    </submittedName>
</protein>
<evidence type="ECO:0000313" key="2">
    <source>
        <dbReference type="Proteomes" id="UP000191133"/>
    </source>
</evidence>
<dbReference type="AlphaFoldDB" id="A0A1W1GZU2"/>
<reference evidence="2" key="1">
    <citation type="submission" date="2016-10" db="EMBL/GenBank/DDBJ databases">
        <authorList>
            <person name="Varghese N."/>
        </authorList>
    </citation>
    <scope>NUCLEOTIDE SEQUENCE [LARGE SCALE GENOMIC DNA]</scope>
    <source>
        <strain evidence="2">92MFCol6.1</strain>
    </source>
</reference>
<organism evidence="1 2">
    <name type="scientific">Stenotrophomonas indicatrix</name>
    <dbReference type="NCBI Taxonomy" id="2045451"/>
    <lineage>
        <taxon>Bacteria</taxon>
        <taxon>Pseudomonadati</taxon>
        <taxon>Pseudomonadota</taxon>
        <taxon>Gammaproteobacteria</taxon>
        <taxon>Lysobacterales</taxon>
        <taxon>Lysobacteraceae</taxon>
        <taxon>Stenotrophomonas</taxon>
    </lineage>
</organism>
<accession>A0A1W1GZU2</accession>
<name>A0A1W1GZU2_9GAMM</name>
<gene>
    <name evidence="1" type="ORF">SAMN04488690_2607</name>
</gene>
<sequence length="102" mass="11357">MVYAAQKMDQWPKVELHLTAMGHAAEVAREAAAKLLGKGRSYRDGARAFGMREATYRQLVSNVEATLWSWLERASYAFLEELGESSGWEVGEGKLPHLSGDE</sequence>
<proteinExistence type="predicted"/>